<protein>
    <recommendedName>
        <fullName evidence="2">alpha-L-rhamnosidase</fullName>
        <ecNumber evidence="2">3.2.1.40</ecNumber>
    </recommendedName>
</protein>
<evidence type="ECO:0000313" key="8">
    <source>
        <dbReference type="EMBL" id="EIY70185.1"/>
    </source>
</evidence>
<dbReference type="InterPro" id="IPR035398">
    <property type="entry name" value="Bac_rhamnosid_C"/>
</dbReference>
<feature type="domain" description="Alpha-L-rhamnosidase six-hairpin glycosidase" evidence="6">
    <location>
        <begin position="464"/>
        <end position="791"/>
    </location>
</feature>
<reference evidence="8 9" key="1">
    <citation type="submission" date="2012-02" db="EMBL/GenBank/DDBJ databases">
        <title>The Genome Sequence of Bacteroides salyersiae CL02T12C01.</title>
        <authorList>
            <consortium name="The Broad Institute Genome Sequencing Platform"/>
            <person name="Earl A."/>
            <person name="Ward D."/>
            <person name="Feldgarden M."/>
            <person name="Gevers D."/>
            <person name="Zitomersky N.L."/>
            <person name="Coyne M.J."/>
            <person name="Comstock L.E."/>
            <person name="Young S.K."/>
            <person name="Zeng Q."/>
            <person name="Gargeya S."/>
            <person name="Fitzgerald M."/>
            <person name="Haas B."/>
            <person name="Abouelleil A."/>
            <person name="Alvarado L."/>
            <person name="Arachchi H.M."/>
            <person name="Berlin A."/>
            <person name="Chapman S.B."/>
            <person name="Gearin G."/>
            <person name="Goldberg J."/>
            <person name="Griggs A."/>
            <person name="Gujja S."/>
            <person name="Hansen M."/>
            <person name="Heiman D."/>
            <person name="Howarth C."/>
            <person name="Larimer J."/>
            <person name="Lui A."/>
            <person name="MacDonald P.J.P."/>
            <person name="McCowen C."/>
            <person name="Montmayeur A."/>
            <person name="Murphy C."/>
            <person name="Neiman D."/>
            <person name="Pearson M."/>
            <person name="Priest M."/>
            <person name="Roberts A."/>
            <person name="Saif S."/>
            <person name="Shea T."/>
            <person name="Sisk P."/>
            <person name="Stolte C."/>
            <person name="Sykes S."/>
            <person name="Wortman J."/>
            <person name="Nusbaum C."/>
            <person name="Birren B."/>
        </authorList>
    </citation>
    <scope>NUCLEOTIDE SEQUENCE [LARGE SCALE GENOMIC DNA]</scope>
    <source>
        <strain evidence="8 9">CL02T12C01</strain>
    </source>
</reference>
<dbReference type="InterPro" id="IPR012341">
    <property type="entry name" value="6hp_glycosidase-like_sf"/>
</dbReference>
<dbReference type="InterPro" id="IPR035396">
    <property type="entry name" value="Bac_rhamnosid6H"/>
</dbReference>
<dbReference type="InterPro" id="IPR008902">
    <property type="entry name" value="Rhamnosid_concanavalin"/>
</dbReference>
<comment type="catalytic activity">
    <reaction evidence="1">
        <text>Hydrolysis of terminal non-reducing alpha-L-rhamnose residues in alpha-L-rhamnosides.</text>
        <dbReference type="EC" id="3.2.1.40"/>
    </reaction>
</comment>
<dbReference type="Pfam" id="PF25788">
    <property type="entry name" value="Ig_Rha78A_N"/>
    <property type="match status" value="1"/>
</dbReference>
<evidence type="ECO:0000313" key="9">
    <source>
        <dbReference type="Proteomes" id="UP000005150"/>
    </source>
</evidence>
<sequence length="877" mass="100264">MKKILILLYGILLSFSCYGKEKCYPIDLRCEYLCRPLSIDERSPRLSWKLFDRRADALQTAYYVAVSTDSLSLLKGENILWSEEKKSNNTLIRYTGKELEPFTRYYWCVSIADKDGQKSSKVISSFETGMLDQQNWKGKFISDGKDIEDRSTPYFRKNIGISKKVKSARAYITAAGLYELSINGKKIGDHILDPAYTDFAKRLLYATYDVTKDLKQGENILGILLGNGWYNHQPVAEWNFHQADWRGRPSFCLNLRIVYTDGTEEVIASDRSFETTASPLTFNAIYLGEGYDFRRENRETYALESNGGDWQRAIEVATPAEKLVALNMPPIRITDRLHAKSIKKFSDTNYVFDFGQNWCGIIDGVFKGIEGTRVKIKHAESLDEKREHVYDDCLTGFYNAERYGKHPDDEQFQTDIIYLDGKKDHFVPRFSYKGFRYVEITSDKPLKLDKKSLNSCFVHTDVPEIGSFECSNPLFNKIMSATRYSYLSNLIGIPTDCPQREKNGWTGDAHLAIETGLYNYDAITFYEKWMRDLQDNMFDNGRLACIIPSGGWGQTDNTVDWTCAVAIIPWTIYEFYGDATCLAENYEMMKKHADFFLKHYPAGLVPDACLGDWCPYKAVSNKELTASICFFRMVDIIAKAARLFNKEDDLFFYRKMADKIKTAINKKFLNEETGIYASGYQAELSMPLRWNIVPEHCRAKVAANLSARVKQDNDHLDVGIFGCQALLDALTTTGNVEQAYRIANQTDEPSWGNWIERGATTLHEWWQYDGKAITSENHIMFGEIGAWLYKTLGGINPDVACPGFKNVILRPYFLKDISYVKVSYITPQGMVKSSWNRKGAKIIYKVTVPPNSTATLFLQKDEPVNLKSGTFTFEVIP</sequence>
<evidence type="ECO:0000256" key="2">
    <source>
        <dbReference type="ARBA" id="ARBA00012652"/>
    </source>
</evidence>
<feature type="domain" description="Bacterial alpha-L-rhamnosidase N-terminal" evidence="5">
    <location>
        <begin position="163"/>
        <end position="334"/>
    </location>
</feature>
<dbReference type="EC" id="3.2.1.40" evidence="2"/>
<evidence type="ECO:0000259" key="4">
    <source>
        <dbReference type="Pfam" id="PF05592"/>
    </source>
</evidence>
<dbReference type="OrthoDB" id="9766741at2"/>
<dbReference type="InterPro" id="IPR016007">
    <property type="entry name" value="Alpha_rhamnosid"/>
</dbReference>
<feature type="domain" description="Alpha-L-rhamnosidase C-terminal" evidence="7">
    <location>
        <begin position="801"/>
        <end position="866"/>
    </location>
</feature>
<dbReference type="Pfam" id="PF08531">
    <property type="entry name" value="Bac_rhamnosid_N"/>
    <property type="match status" value="1"/>
</dbReference>
<evidence type="ECO:0000259" key="5">
    <source>
        <dbReference type="Pfam" id="PF08531"/>
    </source>
</evidence>
<dbReference type="SUPFAM" id="SSF48208">
    <property type="entry name" value="Six-hairpin glycosidases"/>
    <property type="match status" value="1"/>
</dbReference>
<dbReference type="RefSeq" id="WP_007478553.1">
    <property type="nucleotide sequence ID" value="NZ_JH724307.1"/>
</dbReference>
<dbReference type="GO" id="GO:0030596">
    <property type="term" value="F:alpha-L-rhamnosidase activity"/>
    <property type="evidence" value="ECO:0007669"/>
    <property type="project" value="UniProtKB-EC"/>
</dbReference>
<dbReference type="GO" id="GO:0005975">
    <property type="term" value="P:carbohydrate metabolic process"/>
    <property type="evidence" value="ECO:0007669"/>
    <property type="project" value="InterPro"/>
</dbReference>
<dbReference type="PATRIC" id="fig|997887.3.peg.461"/>
<keyword evidence="9" id="KW-1185">Reference proteome</keyword>
<name>I8Z419_9BACE</name>
<gene>
    <name evidence="8" type="ORF">HMPREF1071_00442</name>
</gene>
<organism evidence="8 9">
    <name type="scientific">Bacteroides salyersiae CL02T12C01</name>
    <dbReference type="NCBI Taxonomy" id="997887"/>
    <lineage>
        <taxon>Bacteria</taxon>
        <taxon>Pseudomonadati</taxon>
        <taxon>Bacteroidota</taxon>
        <taxon>Bacteroidia</taxon>
        <taxon>Bacteroidales</taxon>
        <taxon>Bacteroidaceae</taxon>
        <taxon>Bacteroides</taxon>
    </lineage>
</organism>
<evidence type="ECO:0000259" key="6">
    <source>
        <dbReference type="Pfam" id="PF17389"/>
    </source>
</evidence>
<dbReference type="HOGENOM" id="CLU_002926_1_1_10"/>
<dbReference type="InterPro" id="IPR013783">
    <property type="entry name" value="Ig-like_fold"/>
</dbReference>
<dbReference type="Pfam" id="PF05592">
    <property type="entry name" value="Bac_rhamnosid"/>
    <property type="match status" value="1"/>
</dbReference>
<dbReference type="PIRSF" id="PIRSF010631">
    <property type="entry name" value="A-rhamnsds"/>
    <property type="match status" value="1"/>
</dbReference>
<feature type="domain" description="Alpha-L-rhamnosidase concanavalin-like" evidence="4">
    <location>
        <begin position="344"/>
        <end position="459"/>
    </location>
</feature>
<dbReference type="Gene3D" id="1.50.10.10">
    <property type="match status" value="1"/>
</dbReference>
<dbReference type="PROSITE" id="PS51257">
    <property type="entry name" value="PROKAR_LIPOPROTEIN"/>
    <property type="match status" value="1"/>
</dbReference>
<dbReference type="Proteomes" id="UP000005150">
    <property type="component" value="Unassembled WGS sequence"/>
</dbReference>
<dbReference type="Gene3D" id="2.60.120.260">
    <property type="entry name" value="Galactose-binding domain-like"/>
    <property type="match status" value="2"/>
</dbReference>
<evidence type="ECO:0000256" key="1">
    <source>
        <dbReference type="ARBA" id="ARBA00001445"/>
    </source>
</evidence>
<comment type="caution">
    <text evidence="8">The sequence shown here is derived from an EMBL/GenBank/DDBJ whole genome shotgun (WGS) entry which is preliminary data.</text>
</comment>
<dbReference type="Pfam" id="PF17389">
    <property type="entry name" value="Bac_rhamnosid6H"/>
    <property type="match status" value="1"/>
</dbReference>
<dbReference type="AlphaFoldDB" id="I8Z419"/>
<accession>I8Z419</accession>
<dbReference type="Pfam" id="PF17390">
    <property type="entry name" value="Bac_rhamnosid_C"/>
    <property type="match status" value="1"/>
</dbReference>
<evidence type="ECO:0000259" key="7">
    <source>
        <dbReference type="Pfam" id="PF17390"/>
    </source>
</evidence>
<dbReference type="EMBL" id="AGXV01000007">
    <property type="protein sequence ID" value="EIY70185.1"/>
    <property type="molecule type" value="Genomic_DNA"/>
</dbReference>
<dbReference type="Gene3D" id="2.60.420.10">
    <property type="entry name" value="Maltose phosphorylase, domain 3"/>
    <property type="match status" value="1"/>
</dbReference>
<dbReference type="PANTHER" id="PTHR33307">
    <property type="entry name" value="ALPHA-RHAMNOSIDASE (EUROFUNG)"/>
    <property type="match status" value="1"/>
</dbReference>
<keyword evidence="3" id="KW-0378">Hydrolase</keyword>
<dbReference type="PANTHER" id="PTHR33307:SF6">
    <property type="entry name" value="ALPHA-RHAMNOSIDASE (EUROFUNG)-RELATED"/>
    <property type="match status" value="1"/>
</dbReference>
<dbReference type="InterPro" id="IPR013737">
    <property type="entry name" value="Bac_rhamnosid_N"/>
</dbReference>
<dbReference type="InterPro" id="IPR008928">
    <property type="entry name" value="6-hairpin_glycosidase_sf"/>
</dbReference>
<dbReference type="Gene3D" id="2.60.40.10">
    <property type="entry name" value="Immunoglobulins"/>
    <property type="match status" value="1"/>
</dbReference>
<dbReference type="GeneID" id="93116056"/>
<proteinExistence type="predicted"/>
<evidence type="ECO:0000256" key="3">
    <source>
        <dbReference type="ARBA" id="ARBA00022801"/>
    </source>
</evidence>